<evidence type="ECO:0000256" key="1">
    <source>
        <dbReference type="SAM" id="MobiDB-lite"/>
    </source>
</evidence>
<protein>
    <submittedName>
        <fullName evidence="2">Uncharacterized protein</fullName>
    </submittedName>
</protein>
<keyword evidence="3" id="KW-1185">Reference proteome</keyword>
<dbReference type="RefSeq" id="WP_260146917.1">
    <property type="nucleotide sequence ID" value="NZ_AP017313.1"/>
</dbReference>
<dbReference type="Proteomes" id="UP000539265">
    <property type="component" value="Unassembled WGS sequence"/>
</dbReference>
<proteinExistence type="predicted"/>
<organism evidence="2 3">
    <name type="scientific">Mucilaginibacter gotjawali</name>
    <dbReference type="NCBI Taxonomy" id="1550579"/>
    <lineage>
        <taxon>Bacteria</taxon>
        <taxon>Pseudomonadati</taxon>
        <taxon>Bacteroidota</taxon>
        <taxon>Sphingobacteriia</taxon>
        <taxon>Sphingobacteriales</taxon>
        <taxon>Sphingobacteriaceae</taxon>
        <taxon>Mucilaginibacter</taxon>
    </lineage>
</organism>
<sequence length="41" mass="4564">MIAKVKYWQIYQAADEHCASPLPGTQMQQQPMLQVGTGLSD</sequence>
<dbReference type="EMBL" id="JACHWX010000014">
    <property type="protein sequence ID" value="MBB3057535.1"/>
    <property type="molecule type" value="Genomic_DNA"/>
</dbReference>
<comment type="caution">
    <text evidence="2">The sequence shown here is derived from an EMBL/GenBank/DDBJ whole genome shotgun (WGS) entry which is preliminary data.</text>
</comment>
<reference evidence="2" key="1">
    <citation type="submission" date="2020-08" db="EMBL/GenBank/DDBJ databases">
        <title>Genomic Encyclopedia of Type Strains, Phase III (KMG-III): the genomes of soil and plant-associated and newly described type strains.</title>
        <authorList>
            <person name="Whitman W."/>
        </authorList>
    </citation>
    <scope>NUCLEOTIDE SEQUENCE [LARGE SCALE GENOMIC DNA]</scope>
    <source>
        <strain evidence="2">CECT 8628</strain>
    </source>
</reference>
<evidence type="ECO:0000313" key="2">
    <source>
        <dbReference type="EMBL" id="MBB3057535.1"/>
    </source>
</evidence>
<evidence type="ECO:0000313" key="3">
    <source>
        <dbReference type="Proteomes" id="UP000539265"/>
    </source>
</evidence>
<name>A0A839SGX9_9SPHI</name>
<gene>
    <name evidence="2" type="ORF">FHS11_003974</name>
</gene>
<feature type="compositionally biased region" description="Polar residues" evidence="1">
    <location>
        <begin position="23"/>
        <end position="41"/>
    </location>
</feature>
<accession>A0A839SGX9</accession>
<dbReference type="AlphaFoldDB" id="A0A839SGX9"/>
<feature type="region of interest" description="Disordered" evidence="1">
    <location>
        <begin position="21"/>
        <end position="41"/>
    </location>
</feature>